<keyword evidence="3" id="KW-1185">Reference proteome</keyword>
<sequence length="274" mass="30764">MDPLRLYKSKPTRGYPESTAFPYPVVAPVFYVKFGDPWPMRMEAETHMYAFEQLQAMPRSGAAAGMLPRIPKILRLIQHKDTLFAVIEYIQGRTFLELQKTLSVPQQQPLVDKIAHGIRALSSMTPPQSSPPGPYRGGIIRHPLFKDSTAAAVFDSVDGLEAHINKLTAVTPMAKAQNPWKITLERELCLVYSDLYPGNFIFRADQEMYVIDFEHAAFLPRSFQTLALHASFPTSRVLAMDVAERLKAELPTENLPAMRVAQGNFGVCFFGFGM</sequence>
<feature type="domain" description="Aminoglycoside phosphotransferase" evidence="1">
    <location>
        <begin position="62"/>
        <end position="221"/>
    </location>
</feature>
<dbReference type="Gene3D" id="3.90.1200.10">
    <property type="match status" value="1"/>
</dbReference>
<organism evidence="2 3">
    <name type="scientific">Cordyceps confragosa</name>
    <name type="common">Lecanicillium lecanii</name>
    <dbReference type="NCBI Taxonomy" id="2714763"/>
    <lineage>
        <taxon>Eukaryota</taxon>
        <taxon>Fungi</taxon>
        <taxon>Dikarya</taxon>
        <taxon>Ascomycota</taxon>
        <taxon>Pezizomycotina</taxon>
        <taxon>Sordariomycetes</taxon>
        <taxon>Hypocreomycetidae</taxon>
        <taxon>Hypocreales</taxon>
        <taxon>Cordycipitaceae</taxon>
        <taxon>Akanthomyces</taxon>
    </lineage>
</organism>
<protein>
    <recommendedName>
        <fullName evidence="1">Aminoglycoside phosphotransferase domain-containing protein</fullName>
    </recommendedName>
</protein>
<evidence type="ECO:0000313" key="3">
    <source>
        <dbReference type="Proteomes" id="UP000243081"/>
    </source>
</evidence>
<dbReference type="SUPFAM" id="SSF56112">
    <property type="entry name" value="Protein kinase-like (PK-like)"/>
    <property type="match status" value="1"/>
</dbReference>
<dbReference type="InterPro" id="IPR002575">
    <property type="entry name" value="Aminoglycoside_PTrfase"/>
</dbReference>
<dbReference type="OrthoDB" id="3250044at2759"/>
<accession>A0A179IDG7</accession>
<name>A0A179IDG7_CORDF</name>
<dbReference type="InterPro" id="IPR051678">
    <property type="entry name" value="AGP_Transferase"/>
</dbReference>
<dbReference type="Proteomes" id="UP000243081">
    <property type="component" value="Unassembled WGS sequence"/>
</dbReference>
<evidence type="ECO:0000259" key="1">
    <source>
        <dbReference type="Pfam" id="PF01636"/>
    </source>
</evidence>
<dbReference type="PANTHER" id="PTHR21310">
    <property type="entry name" value="AMINOGLYCOSIDE PHOSPHOTRANSFERASE-RELATED-RELATED"/>
    <property type="match status" value="1"/>
</dbReference>
<proteinExistence type="predicted"/>
<evidence type="ECO:0000313" key="2">
    <source>
        <dbReference type="EMBL" id="OAQ99951.1"/>
    </source>
</evidence>
<dbReference type="EMBL" id="LUKN01001935">
    <property type="protein sequence ID" value="OAQ99951.1"/>
    <property type="molecule type" value="Genomic_DNA"/>
</dbReference>
<dbReference type="AlphaFoldDB" id="A0A179IDG7"/>
<comment type="caution">
    <text evidence="2">The sequence shown here is derived from an EMBL/GenBank/DDBJ whole genome shotgun (WGS) entry which is preliminary data.</text>
</comment>
<dbReference type="OMA" id="AVEWNEV"/>
<gene>
    <name evidence="2" type="ORF">LLEC1_04024</name>
</gene>
<dbReference type="PANTHER" id="PTHR21310:SF15">
    <property type="entry name" value="AMINOGLYCOSIDE PHOSPHOTRANSFERASE DOMAIN-CONTAINING PROTEIN"/>
    <property type="match status" value="1"/>
</dbReference>
<dbReference type="InterPro" id="IPR011009">
    <property type="entry name" value="Kinase-like_dom_sf"/>
</dbReference>
<reference evidence="2 3" key="1">
    <citation type="submission" date="2016-03" db="EMBL/GenBank/DDBJ databases">
        <title>Fine-scale spatial genetic structure of a fungal parasite of coffee scale insects.</title>
        <authorList>
            <person name="Jackson D."/>
            <person name="Zemenick K.A."/>
            <person name="Malloure B."/>
            <person name="Quandt C.A."/>
            <person name="James T.Y."/>
        </authorList>
    </citation>
    <scope>NUCLEOTIDE SEQUENCE [LARGE SCALE GENOMIC DNA]</scope>
    <source>
        <strain evidence="2 3">UM487</strain>
    </source>
</reference>
<dbReference type="Pfam" id="PF01636">
    <property type="entry name" value="APH"/>
    <property type="match status" value="1"/>
</dbReference>